<comment type="caution">
    <text evidence="2">The sequence shown here is derived from an EMBL/GenBank/DDBJ whole genome shotgun (WGS) entry which is preliminary data.</text>
</comment>
<evidence type="ECO:0000256" key="1">
    <source>
        <dbReference type="SAM" id="Phobius"/>
    </source>
</evidence>
<dbReference type="EMBL" id="JBHSXX010000001">
    <property type="protein sequence ID" value="MFC6867434.1"/>
    <property type="molecule type" value="Genomic_DNA"/>
</dbReference>
<dbReference type="InterPro" id="IPR025443">
    <property type="entry name" value="DUF4307"/>
</dbReference>
<proteinExistence type="predicted"/>
<keyword evidence="1" id="KW-0472">Membrane</keyword>
<keyword evidence="1" id="KW-0812">Transmembrane</keyword>
<protein>
    <submittedName>
        <fullName evidence="2">DUF4307 domain-containing protein</fullName>
    </submittedName>
</protein>
<organism evidence="2 3">
    <name type="scientific">Haloechinothrix salitolerans</name>
    <dbReference type="NCBI Taxonomy" id="926830"/>
    <lineage>
        <taxon>Bacteria</taxon>
        <taxon>Bacillati</taxon>
        <taxon>Actinomycetota</taxon>
        <taxon>Actinomycetes</taxon>
        <taxon>Pseudonocardiales</taxon>
        <taxon>Pseudonocardiaceae</taxon>
        <taxon>Haloechinothrix</taxon>
    </lineage>
</organism>
<reference evidence="3" key="1">
    <citation type="journal article" date="2019" name="Int. J. Syst. Evol. Microbiol.">
        <title>The Global Catalogue of Microorganisms (GCM) 10K type strain sequencing project: providing services to taxonomists for standard genome sequencing and annotation.</title>
        <authorList>
            <consortium name="The Broad Institute Genomics Platform"/>
            <consortium name="The Broad Institute Genome Sequencing Center for Infectious Disease"/>
            <person name="Wu L."/>
            <person name="Ma J."/>
        </authorList>
    </citation>
    <scope>NUCLEOTIDE SEQUENCE [LARGE SCALE GENOMIC DNA]</scope>
    <source>
        <strain evidence="3">KCTC 32255</strain>
    </source>
</reference>
<dbReference type="RefSeq" id="WP_345405318.1">
    <property type="nucleotide sequence ID" value="NZ_BAABLA010000120.1"/>
</dbReference>
<sequence>MTEHQSLADRYGTARSPGKTRRGPILFAIVAVVVSVAIAYVAFRLIGSAPLSAERVAFTVRPDKTMEVTIDVERNEPQRPAVCVVRVRDISGAETGRREVYIPPSDGSIRLRTVITSGSRPVTADVFGCTYSVPKYLSRP</sequence>
<gene>
    <name evidence="2" type="ORF">ACFQGD_09760</name>
</gene>
<accession>A0ABW2BZZ1</accession>
<dbReference type="Proteomes" id="UP001596337">
    <property type="component" value="Unassembled WGS sequence"/>
</dbReference>
<feature type="transmembrane region" description="Helical" evidence="1">
    <location>
        <begin position="25"/>
        <end position="46"/>
    </location>
</feature>
<keyword evidence="3" id="KW-1185">Reference proteome</keyword>
<keyword evidence="1" id="KW-1133">Transmembrane helix</keyword>
<evidence type="ECO:0000313" key="3">
    <source>
        <dbReference type="Proteomes" id="UP001596337"/>
    </source>
</evidence>
<name>A0ABW2BZZ1_9PSEU</name>
<dbReference type="Pfam" id="PF14155">
    <property type="entry name" value="DUF4307"/>
    <property type="match status" value="1"/>
</dbReference>
<evidence type="ECO:0000313" key="2">
    <source>
        <dbReference type="EMBL" id="MFC6867434.1"/>
    </source>
</evidence>